<accession>A0AAD6PB91</accession>
<evidence type="ECO:0000313" key="3">
    <source>
        <dbReference type="Proteomes" id="UP001162972"/>
    </source>
</evidence>
<dbReference type="InterPro" id="IPR002160">
    <property type="entry name" value="Prot_inh_Kunz-lg"/>
</dbReference>
<keyword evidence="1" id="KW-0732">Signal</keyword>
<evidence type="ECO:0000256" key="1">
    <source>
        <dbReference type="SAM" id="SignalP"/>
    </source>
</evidence>
<comment type="caution">
    <text evidence="2">The sequence shown here is derived from an EMBL/GenBank/DDBJ whole genome shotgun (WGS) entry which is preliminary data.</text>
</comment>
<name>A0AAD6PB91_9ROSI</name>
<gene>
    <name evidence="2" type="ORF">OIU84_027680</name>
</gene>
<feature type="chain" id="PRO_5041951082" evidence="1">
    <location>
        <begin position="28"/>
        <end position="200"/>
    </location>
</feature>
<feature type="signal peptide" evidence="1">
    <location>
        <begin position="1"/>
        <end position="27"/>
    </location>
</feature>
<sequence>MKVTKFLVLSFLLFAITAASFPEAVHAEDLPPAVLDAVTHEVRADATYRMEILLNTTTVEVTATNKTICHSDVILTDGDSTGLPIIFSPEIKPNDSVIREDTYLYLKFDATTCAEEDVTTMWKIDFQRTPPVVTTGGVDSVNRFKITKIESNNIYQLSLCPRSEPPCNCSCVPIGYLGYLGKYYLAPTDTPARFQLQQHG</sequence>
<evidence type="ECO:0000313" key="2">
    <source>
        <dbReference type="EMBL" id="KAJ6422755.1"/>
    </source>
</evidence>
<proteinExistence type="predicted"/>
<dbReference type="InterPro" id="IPR011065">
    <property type="entry name" value="Kunitz_inhibitor_STI-like_sf"/>
</dbReference>
<keyword evidence="3" id="KW-1185">Reference proteome</keyword>
<dbReference type="EMBL" id="JAPFFJ010000007">
    <property type="protein sequence ID" value="KAJ6422755.1"/>
    <property type="molecule type" value="Genomic_DNA"/>
</dbReference>
<organism evidence="2 3">
    <name type="scientific">Salix udensis</name>
    <dbReference type="NCBI Taxonomy" id="889485"/>
    <lineage>
        <taxon>Eukaryota</taxon>
        <taxon>Viridiplantae</taxon>
        <taxon>Streptophyta</taxon>
        <taxon>Embryophyta</taxon>
        <taxon>Tracheophyta</taxon>
        <taxon>Spermatophyta</taxon>
        <taxon>Magnoliopsida</taxon>
        <taxon>eudicotyledons</taxon>
        <taxon>Gunneridae</taxon>
        <taxon>Pentapetalae</taxon>
        <taxon>rosids</taxon>
        <taxon>fabids</taxon>
        <taxon>Malpighiales</taxon>
        <taxon>Salicaceae</taxon>
        <taxon>Saliceae</taxon>
        <taxon>Salix</taxon>
    </lineage>
</organism>
<dbReference type="SUPFAM" id="SSF50386">
    <property type="entry name" value="STI-like"/>
    <property type="match status" value="1"/>
</dbReference>
<dbReference type="GO" id="GO:0004866">
    <property type="term" value="F:endopeptidase inhibitor activity"/>
    <property type="evidence" value="ECO:0007669"/>
    <property type="project" value="InterPro"/>
</dbReference>
<reference evidence="2 3" key="1">
    <citation type="journal article" date="2023" name="Int. J. Mol. Sci.">
        <title>De Novo Assembly and Annotation of 11 Diverse Shrub Willow (Salix) Genomes Reveals Novel Gene Organization in Sex-Linked Regions.</title>
        <authorList>
            <person name="Hyden B."/>
            <person name="Feng K."/>
            <person name="Yates T.B."/>
            <person name="Jawdy S."/>
            <person name="Cereghino C."/>
            <person name="Smart L.B."/>
            <person name="Muchero W."/>
        </authorList>
    </citation>
    <scope>NUCLEOTIDE SEQUENCE [LARGE SCALE GENOMIC DNA]</scope>
    <source>
        <tissue evidence="2">Shoot tip</tissue>
    </source>
</reference>
<dbReference type="Proteomes" id="UP001162972">
    <property type="component" value="Chromosome 19"/>
</dbReference>
<protein>
    <submittedName>
        <fullName evidence="2">Uncharacterized protein</fullName>
    </submittedName>
</protein>
<dbReference type="PANTHER" id="PTHR33107:SF5">
    <property type="entry name" value="KUNITZ TRYPSIN INHIBITOR 5"/>
    <property type="match status" value="1"/>
</dbReference>
<dbReference type="SMART" id="SM00452">
    <property type="entry name" value="STI"/>
    <property type="match status" value="1"/>
</dbReference>
<dbReference type="Gene3D" id="2.80.10.50">
    <property type="match status" value="1"/>
</dbReference>
<dbReference type="Pfam" id="PF00197">
    <property type="entry name" value="Kunitz_legume"/>
    <property type="match status" value="1"/>
</dbReference>
<dbReference type="PANTHER" id="PTHR33107">
    <property type="entry name" value="KUNITZ TRYPSIN INHIBITOR 2"/>
    <property type="match status" value="1"/>
</dbReference>
<dbReference type="AlphaFoldDB" id="A0AAD6PB91"/>